<dbReference type="EMBL" id="FLQY01000030">
    <property type="protein sequence ID" value="SBT04336.1"/>
    <property type="molecule type" value="Genomic_DNA"/>
</dbReference>
<keyword evidence="1" id="KW-0812">Transmembrane</keyword>
<evidence type="ECO:0000313" key="3">
    <source>
        <dbReference type="EMBL" id="SBT04336.1"/>
    </source>
</evidence>
<dbReference type="Pfam" id="PF12697">
    <property type="entry name" value="Abhydrolase_6"/>
    <property type="match status" value="1"/>
</dbReference>
<reference evidence="3 4" key="1">
    <citation type="submission" date="2016-06" db="EMBL/GenBank/DDBJ databases">
        <authorList>
            <person name="Kjaerup R.B."/>
            <person name="Dalgaard T.S."/>
            <person name="Juul-Madsen H.R."/>
        </authorList>
    </citation>
    <scope>NUCLEOTIDE SEQUENCE [LARGE SCALE GENOMIC DNA]</scope>
    <source>
        <strain evidence="3">2</strain>
    </source>
</reference>
<evidence type="ECO:0000259" key="2">
    <source>
        <dbReference type="Pfam" id="PF12697"/>
    </source>
</evidence>
<accession>A0A1A8XI14</accession>
<proteinExistence type="predicted"/>
<dbReference type="Proteomes" id="UP000199600">
    <property type="component" value="Unassembled WGS sequence"/>
</dbReference>
<keyword evidence="4" id="KW-1185">Reference proteome</keyword>
<sequence length="502" mass="55204">MKSRLLGLSAIAAKRTWRLAIRLTTMLLLLCLAIIVGFTLYAVNELPPLQPWHTEHLHEEFSATKHGTIDFEEYLRREDKLFDDLRHKTAEWDTKNDAYIHSRFNPASPFHRLANGAPFNRSFTLSHPKPVGHALLIHGLTDSPYSMKALAEALHARAFEVTVLRLPGHGTLPSMMTEMRLRDWTAAVRIAARHVASRTPASQLFYIGGYSSGGTLALQYTLDSLGDEPLRKPDRVLLVSPAIKLTKVAALANILDLLGVVPIPALDKVHWQAIVAEYDPYKFNSFPVNATRQINRATKALQRALADASDSGLIARMPPVITWQSVVDSTVGADGATDILYPHLDGPQHRLVLFDVNRHQGLSSVQRPESKALIDALSQGARGYTLDVVANVNPESRQVSINRLNPEGETSSIETALNWPDHIVSVGHVALPFPPGDPVYGFMPGSGRDGIPSIGSWLLRGEDGAIAISLGALNRLRSNPFWPLIDADVGEIVASDLEKQKH</sequence>
<dbReference type="Gene3D" id="3.40.50.1820">
    <property type="entry name" value="alpha/beta hydrolase"/>
    <property type="match status" value="1"/>
</dbReference>
<protein>
    <recommendedName>
        <fullName evidence="2">AB hydrolase-1 domain-containing protein</fullName>
    </recommendedName>
</protein>
<organism evidence="3 4">
    <name type="scientific">Candidatus Propionivibrio aalborgensis</name>
    <dbReference type="NCBI Taxonomy" id="1860101"/>
    <lineage>
        <taxon>Bacteria</taxon>
        <taxon>Pseudomonadati</taxon>
        <taxon>Pseudomonadota</taxon>
        <taxon>Betaproteobacteria</taxon>
        <taxon>Rhodocyclales</taxon>
        <taxon>Rhodocyclaceae</taxon>
        <taxon>Propionivibrio</taxon>
    </lineage>
</organism>
<name>A0A1A8XI14_9RHOO</name>
<evidence type="ECO:0000256" key="1">
    <source>
        <dbReference type="SAM" id="Phobius"/>
    </source>
</evidence>
<dbReference type="RefSeq" id="WP_186409734.1">
    <property type="nucleotide sequence ID" value="NZ_FLQY01000030.1"/>
</dbReference>
<keyword evidence="1" id="KW-1133">Transmembrane helix</keyword>
<dbReference type="InterPro" id="IPR029058">
    <property type="entry name" value="AB_hydrolase_fold"/>
</dbReference>
<evidence type="ECO:0000313" key="4">
    <source>
        <dbReference type="Proteomes" id="UP000199600"/>
    </source>
</evidence>
<keyword evidence="1" id="KW-0472">Membrane</keyword>
<dbReference type="SUPFAM" id="SSF53474">
    <property type="entry name" value="alpha/beta-Hydrolases"/>
    <property type="match status" value="1"/>
</dbReference>
<gene>
    <name evidence="3" type="ORF">PROAA_1250014</name>
</gene>
<feature type="transmembrane region" description="Helical" evidence="1">
    <location>
        <begin position="20"/>
        <end position="43"/>
    </location>
</feature>
<dbReference type="AlphaFoldDB" id="A0A1A8XI14"/>
<dbReference type="InterPro" id="IPR000073">
    <property type="entry name" value="AB_hydrolase_1"/>
</dbReference>
<feature type="domain" description="AB hydrolase-1" evidence="2">
    <location>
        <begin position="135"/>
        <end position="273"/>
    </location>
</feature>